<evidence type="ECO:0000259" key="2">
    <source>
        <dbReference type="PROSITE" id="PS51782"/>
    </source>
</evidence>
<protein>
    <submittedName>
        <fullName evidence="3">LysM domain-containing protein</fullName>
    </submittedName>
</protein>
<feature type="domain" description="LysM" evidence="2">
    <location>
        <begin position="32"/>
        <end position="80"/>
    </location>
</feature>
<dbReference type="KEGG" id="asr:WL1483_3351"/>
<gene>
    <name evidence="3" type="ORF">WL1483_3351</name>
</gene>
<evidence type="ECO:0000313" key="3">
    <source>
        <dbReference type="EMBL" id="ALP42770.1"/>
    </source>
</evidence>
<dbReference type="Proteomes" id="UP000058114">
    <property type="component" value="Chromosome"/>
</dbReference>
<sequence>MNLTRTALIFLLFGSTLGVAAESLALRKGYPETYTVQRGDTLWDIAGHYLQKPWQWPTLWKGNPQIADPHWIYPGDILHLTWVDGQPQLVRDGGGTKRVITLSPRVRSDNKLNPVPALPLSAISPFLNQDLLFSGPKQGEGLPYVLGNNEGQQAILDHHPLFVQGRLEPGREYGVYRPGREYRDPKSGDWLGQEATLTGIVRADMQWSNGQTQATLIANRQEVRQGDRLMPLPGPEERQALFAPKGAAPILNGVIVDMPNRMSVVGKLDVVLINKGALDNMAPGSVLDVKRPGMALVQTRGEQPVYRDTASDFDRAFRSDPTLQLPPESVARVMLFRVYDRMSYGLILQSRDMVRVGYSVDAP</sequence>
<dbReference type="PANTHER" id="PTHR34700:SF4">
    <property type="entry name" value="PHAGE-LIKE ELEMENT PBSX PROTEIN XKDP"/>
    <property type="match status" value="1"/>
</dbReference>
<organism evidence="3 4">
    <name type="scientific">Aeromonas schubertii</name>
    <dbReference type="NCBI Taxonomy" id="652"/>
    <lineage>
        <taxon>Bacteria</taxon>
        <taxon>Pseudomonadati</taxon>
        <taxon>Pseudomonadota</taxon>
        <taxon>Gammaproteobacteria</taxon>
        <taxon>Aeromonadales</taxon>
        <taxon>Aeromonadaceae</taxon>
        <taxon>Aeromonas</taxon>
    </lineage>
</organism>
<evidence type="ECO:0000313" key="4">
    <source>
        <dbReference type="Proteomes" id="UP000058114"/>
    </source>
</evidence>
<dbReference type="EMBL" id="CP013067">
    <property type="protein sequence ID" value="ALP42770.1"/>
    <property type="molecule type" value="Genomic_DNA"/>
</dbReference>
<reference evidence="3 4" key="2">
    <citation type="journal article" date="2016" name="Genome Announc.">
        <title>Complete Genome Sequence of the Highly Virulent Aeromonas schubertii Strain WL1483, Isolated from Diseased Snakehead Fish (Channa argus) in China.</title>
        <authorList>
            <person name="Liu L."/>
            <person name="Li N."/>
            <person name="Zhang D."/>
            <person name="Fu X."/>
            <person name="Shi C."/>
            <person name="Lin Q."/>
            <person name="Hao G."/>
        </authorList>
    </citation>
    <scope>NUCLEOTIDE SEQUENCE [LARGE SCALE GENOMIC DNA]</scope>
    <source>
        <strain evidence="3 4">WL1483</strain>
    </source>
</reference>
<dbReference type="SUPFAM" id="SSF54106">
    <property type="entry name" value="LysM domain"/>
    <property type="match status" value="1"/>
</dbReference>
<accession>A0A0S2SMA7</accession>
<dbReference type="Gene3D" id="3.10.350.10">
    <property type="entry name" value="LysM domain"/>
    <property type="match status" value="1"/>
</dbReference>
<dbReference type="RefSeq" id="WP_060587808.1">
    <property type="nucleotide sequence ID" value="NZ_CP013067.1"/>
</dbReference>
<dbReference type="PROSITE" id="PS51782">
    <property type="entry name" value="LYSM"/>
    <property type="match status" value="1"/>
</dbReference>
<dbReference type="InterPro" id="IPR036779">
    <property type="entry name" value="LysM_dom_sf"/>
</dbReference>
<feature type="signal peptide" evidence="1">
    <location>
        <begin position="1"/>
        <end position="20"/>
    </location>
</feature>
<dbReference type="Pfam" id="PF01476">
    <property type="entry name" value="LysM"/>
    <property type="match status" value="1"/>
</dbReference>
<dbReference type="InterPro" id="IPR018392">
    <property type="entry name" value="LysM"/>
</dbReference>
<dbReference type="InterPro" id="IPR052196">
    <property type="entry name" value="Bact_Kbp"/>
</dbReference>
<proteinExistence type="predicted"/>
<reference evidence="4" key="1">
    <citation type="submission" date="2015-10" db="EMBL/GenBank/DDBJ databases">
        <title>Complete Genome Sequence of Aeromonas schubertii strain WL1483.</title>
        <authorList>
            <person name="Liu L."/>
        </authorList>
    </citation>
    <scope>NUCLEOTIDE SEQUENCE [LARGE SCALE GENOMIC DNA]</scope>
    <source>
        <strain evidence="4">WL1483</strain>
    </source>
</reference>
<evidence type="ECO:0000256" key="1">
    <source>
        <dbReference type="SAM" id="SignalP"/>
    </source>
</evidence>
<dbReference type="CDD" id="cd00118">
    <property type="entry name" value="LysM"/>
    <property type="match status" value="1"/>
</dbReference>
<dbReference type="AlphaFoldDB" id="A0A0S2SMA7"/>
<dbReference type="PATRIC" id="fig|652.5.peg.4076"/>
<dbReference type="PANTHER" id="PTHR34700">
    <property type="entry name" value="POTASSIUM BINDING PROTEIN KBP"/>
    <property type="match status" value="1"/>
</dbReference>
<keyword evidence="1" id="KW-0732">Signal</keyword>
<feature type="chain" id="PRO_5006604519" evidence="1">
    <location>
        <begin position="21"/>
        <end position="363"/>
    </location>
</feature>
<name>A0A0S2SMA7_9GAMM</name>